<organism evidence="1 2">
    <name type="scientific">Streptomyces coelicoflavus</name>
    <dbReference type="NCBI Taxonomy" id="285562"/>
    <lineage>
        <taxon>Bacteria</taxon>
        <taxon>Bacillati</taxon>
        <taxon>Actinomycetota</taxon>
        <taxon>Actinomycetes</taxon>
        <taxon>Kitasatosporales</taxon>
        <taxon>Streptomycetaceae</taxon>
        <taxon>Streptomyces</taxon>
    </lineage>
</organism>
<proteinExistence type="predicted"/>
<name>A0A7K3PKZ1_9ACTN</name>
<gene>
    <name evidence="1" type="ORF">G3I32_17545</name>
</gene>
<dbReference type="RefSeq" id="WP_164245972.1">
    <property type="nucleotide sequence ID" value="NZ_JAAGMA010000453.1"/>
</dbReference>
<dbReference type="EMBL" id="JAAGMA010000453">
    <property type="protein sequence ID" value="NEB10628.1"/>
    <property type="molecule type" value="Genomic_DNA"/>
</dbReference>
<sequence>MKTPTLTVLALPTPPAVRAPKLLRLHTVSFEDPIEWVQVIWLANLPLRQGDRIRGRIG</sequence>
<dbReference type="AlphaFoldDB" id="A0A7K3PKZ1"/>
<accession>A0A7K3PKZ1</accession>
<reference evidence="1 2" key="1">
    <citation type="submission" date="2020-01" db="EMBL/GenBank/DDBJ databases">
        <title>Insect and environment-associated Actinomycetes.</title>
        <authorList>
            <person name="Currrie C."/>
            <person name="Chevrette M."/>
            <person name="Carlson C."/>
            <person name="Stubbendieck R."/>
            <person name="Wendt-Pienkowski E."/>
        </authorList>
    </citation>
    <scope>NUCLEOTIDE SEQUENCE [LARGE SCALE GENOMIC DNA]</scope>
    <source>
        <strain evidence="1 2">SID14163</strain>
    </source>
</reference>
<evidence type="ECO:0000313" key="2">
    <source>
        <dbReference type="Proteomes" id="UP000470446"/>
    </source>
</evidence>
<comment type="caution">
    <text evidence="1">The sequence shown here is derived from an EMBL/GenBank/DDBJ whole genome shotgun (WGS) entry which is preliminary data.</text>
</comment>
<dbReference type="Proteomes" id="UP000470446">
    <property type="component" value="Unassembled WGS sequence"/>
</dbReference>
<evidence type="ECO:0000313" key="1">
    <source>
        <dbReference type="EMBL" id="NEB10628.1"/>
    </source>
</evidence>
<protein>
    <submittedName>
        <fullName evidence="1">Uncharacterized protein</fullName>
    </submittedName>
</protein>